<dbReference type="InterPro" id="IPR039513">
    <property type="entry name" value="PL-6"/>
</dbReference>
<dbReference type="GO" id="GO:0042597">
    <property type="term" value="C:periplasmic space"/>
    <property type="evidence" value="ECO:0007669"/>
    <property type="project" value="InterPro"/>
</dbReference>
<proteinExistence type="predicted"/>
<gene>
    <name evidence="5" type="ORF">IEN85_14460</name>
</gene>
<dbReference type="RefSeq" id="WP_191617795.1">
    <property type="nucleotide sequence ID" value="NZ_JACYFG010000036.1"/>
</dbReference>
<feature type="domain" description="Alginate lyase" evidence="4">
    <location>
        <begin position="433"/>
        <end position="710"/>
    </location>
</feature>
<dbReference type="InterPro" id="IPR008397">
    <property type="entry name" value="Alginate_lyase_dom"/>
</dbReference>
<dbReference type="InterPro" id="IPR012334">
    <property type="entry name" value="Pectin_lyas_fold"/>
</dbReference>
<keyword evidence="6" id="KW-1185">Reference proteome</keyword>
<dbReference type="Pfam" id="PF14592">
    <property type="entry name" value="Chondroitinas_B"/>
    <property type="match status" value="1"/>
</dbReference>
<keyword evidence="2 5" id="KW-0456">Lyase</keyword>
<evidence type="ECO:0000313" key="5">
    <source>
        <dbReference type="EMBL" id="MBD5780699.1"/>
    </source>
</evidence>
<dbReference type="Gene3D" id="1.50.10.100">
    <property type="entry name" value="Chondroitin AC/alginate lyase"/>
    <property type="match status" value="1"/>
</dbReference>
<evidence type="ECO:0000313" key="6">
    <source>
        <dbReference type="Proteomes" id="UP000622317"/>
    </source>
</evidence>
<evidence type="ECO:0000256" key="2">
    <source>
        <dbReference type="ARBA" id="ARBA00023239"/>
    </source>
</evidence>
<keyword evidence="1 3" id="KW-0732">Signal</keyword>
<dbReference type="SUPFAM" id="SSF48230">
    <property type="entry name" value="Chondroitin AC/alginate lyase"/>
    <property type="match status" value="1"/>
</dbReference>
<protein>
    <submittedName>
        <fullName evidence="5">Alginate lyase family protein</fullName>
    </submittedName>
</protein>
<name>A0A927F9B1_9BACT</name>
<dbReference type="AlphaFoldDB" id="A0A927F9B1"/>
<dbReference type="InterPro" id="IPR008929">
    <property type="entry name" value="Chondroitin_lyas"/>
</dbReference>
<feature type="chain" id="PRO_5037526423" evidence="3">
    <location>
        <begin position="19"/>
        <end position="763"/>
    </location>
</feature>
<dbReference type="Gene3D" id="2.160.20.10">
    <property type="entry name" value="Single-stranded right-handed beta-helix, Pectin lyase-like"/>
    <property type="match status" value="1"/>
</dbReference>
<dbReference type="GO" id="GO:0016829">
    <property type="term" value="F:lyase activity"/>
    <property type="evidence" value="ECO:0007669"/>
    <property type="project" value="UniProtKB-KW"/>
</dbReference>
<evidence type="ECO:0000256" key="3">
    <source>
        <dbReference type="SAM" id="SignalP"/>
    </source>
</evidence>
<dbReference type="SUPFAM" id="SSF51126">
    <property type="entry name" value="Pectin lyase-like"/>
    <property type="match status" value="1"/>
</dbReference>
<evidence type="ECO:0000256" key="1">
    <source>
        <dbReference type="ARBA" id="ARBA00022729"/>
    </source>
</evidence>
<dbReference type="Proteomes" id="UP000622317">
    <property type="component" value="Unassembled WGS sequence"/>
</dbReference>
<reference evidence="5" key="1">
    <citation type="submission" date="2020-09" db="EMBL/GenBank/DDBJ databases">
        <title>Pelagicoccus enzymogenes sp. nov. with an EPS production, isolated from marine sediment.</title>
        <authorList>
            <person name="Feng X."/>
        </authorList>
    </citation>
    <scope>NUCLEOTIDE SEQUENCE</scope>
    <source>
        <strain evidence="5">NFK12</strain>
    </source>
</reference>
<feature type="signal peptide" evidence="3">
    <location>
        <begin position="1"/>
        <end position="18"/>
    </location>
</feature>
<sequence length="763" mass="85047">MRTALSIFSLFIISSLSAKTYLARDLQELNDHLRSAQPGDTVQLAAGEWANIDLDLTLKGTAAAPITVTGFPNGGTRITGRSRIGIAGAHVVLSHLVFSRVEPPEDAEAIVSFRTSGTNYAHHSRLSHCVFDACNPADPERRYHWIRLYGTHNRIDHNLFRAQAHEGVTIQVRLLTANAQHRIDHNHFMNRAKGDGNGFECIQIGQSQDSRSVGACLVENNLFERCDGETEIISSKTGENVIRGNLFYESAGTLTLRHGTNNLVEDNVFIGNGKPDTGGVRVIDSGHVVRNNTFHGLSGFTGGIVVLYSGIPDSPLNGYFAADRALIEGNRFYDCQAPLLQERGGFGERGRSILPQDYRIENNHTLESPPDDVKFLRRTEVGPAWQSTLPHLMALSPRQIARLARATDDELRPLVGETIAQAEQLLAAGKTYSVTSNERLPPSGDMRSYYSTGPYWWRNPDTPDGLPYIRRDGQFNPERDLVSDRPQLHALVQDTWTLAIAYTATGKQAYARHAEEMLRVWFIDDETRMLPNLNHAQAIPGVTDGRGTGIIDTLVFVELVDALKLLELSYTWKPAERSAIKSWFSEYLDWLSSHPNGLDERAAKNNHGTAYDLQQLAIADYLGEIKLAFEIIERVKTQRIDTQITGTGEQPLEFARTRSWSYCTENLEHFARIAAIALDYRVNLFEYQNPAGGSLRKALEFLLPHACDPAATWPGKQVTEWQSEYIYAATAIAASITQNESYFEALDCIPPAHDQLLSLLMRH</sequence>
<dbReference type="Pfam" id="PF05426">
    <property type="entry name" value="Alginate_lyase"/>
    <property type="match status" value="1"/>
</dbReference>
<dbReference type="EMBL" id="JACYFG010000036">
    <property type="protein sequence ID" value="MBD5780699.1"/>
    <property type="molecule type" value="Genomic_DNA"/>
</dbReference>
<accession>A0A927F9B1</accession>
<organism evidence="5 6">
    <name type="scientific">Pelagicoccus enzymogenes</name>
    <dbReference type="NCBI Taxonomy" id="2773457"/>
    <lineage>
        <taxon>Bacteria</taxon>
        <taxon>Pseudomonadati</taxon>
        <taxon>Verrucomicrobiota</taxon>
        <taxon>Opitutia</taxon>
        <taxon>Puniceicoccales</taxon>
        <taxon>Pelagicoccaceae</taxon>
        <taxon>Pelagicoccus</taxon>
    </lineage>
</organism>
<evidence type="ECO:0000259" key="4">
    <source>
        <dbReference type="Pfam" id="PF05426"/>
    </source>
</evidence>
<dbReference type="InterPro" id="IPR011050">
    <property type="entry name" value="Pectin_lyase_fold/virulence"/>
</dbReference>
<dbReference type="CDD" id="cd14251">
    <property type="entry name" value="PL-6"/>
    <property type="match status" value="1"/>
</dbReference>
<comment type="caution">
    <text evidence="5">The sequence shown here is derived from an EMBL/GenBank/DDBJ whole genome shotgun (WGS) entry which is preliminary data.</text>
</comment>